<dbReference type="Gene3D" id="3.90.850.10">
    <property type="entry name" value="Fumarylacetoacetase-like, C-terminal domain"/>
    <property type="match status" value="1"/>
</dbReference>
<evidence type="ECO:0000256" key="1">
    <source>
        <dbReference type="ARBA" id="ARBA00022723"/>
    </source>
</evidence>
<name>A0A3S4TWL2_9BACT</name>
<dbReference type="Pfam" id="PF01557">
    <property type="entry name" value="FAA_hydrolase"/>
    <property type="match status" value="1"/>
</dbReference>
<protein>
    <submittedName>
        <fullName evidence="3">2-keto-4-pentenoate hydratase/2-oxohepta-3-ene-1,7-dioic acid hydratase (Catechol pathway)</fullName>
    </submittedName>
</protein>
<dbReference type="PANTHER" id="PTHR11820">
    <property type="entry name" value="ACYLPYRUVASE"/>
    <property type="match status" value="1"/>
</dbReference>
<keyword evidence="1" id="KW-0479">Metal-binding</keyword>
<dbReference type="GO" id="GO:0018773">
    <property type="term" value="F:acetylpyruvate hydrolase activity"/>
    <property type="evidence" value="ECO:0007669"/>
    <property type="project" value="TreeGrafter"/>
</dbReference>
<reference evidence="3 4" key="1">
    <citation type="submission" date="2018-12" db="EMBL/GenBank/DDBJ databases">
        <authorList>
            <consortium name="Pathogen Informatics"/>
        </authorList>
    </citation>
    <scope>NUCLEOTIDE SEQUENCE [LARGE SCALE GENOMIC DNA]</scope>
    <source>
        <strain evidence="3 4">NCTC13071</strain>
    </source>
</reference>
<dbReference type="PANTHER" id="PTHR11820:SF7">
    <property type="entry name" value="ACYLPYRUVASE FAHD1, MITOCHONDRIAL"/>
    <property type="match status" value="1"/>
</dbReference>
<dbReference type="AlphaFoldDB" id="A0A3S4TWL2"/>
<dbReference type="GeneID" id="85011794"/>
<accession>A0A3S4TWL2</accession>
<organism evidence="3 4">
    <name type="scientific">Segatella oris</name>
    <dbReference type="NCBI Taxonomy" id="28135"/>
    <lineage>
        <taxon>Bacteria</taxon>
        <taxon>Pseudomonadati</taxon>
        <taxon>Bacteroidota</taxon>
        <taxon>Bacteroidia</taxon>
        <taxon>Bacteroidales</taxon>
        <taxon>Prevotellaceae</taxon>
        <taxon>Segatella</taxon>
    </lineage>
</organism>
<dbReference type="InterPro" id="IPR011234">
    <property type="entry name" value="Fumarylacetoacetase-like_C"/>
</dbReference>
<dbReference type="SUPFAM" id="SSF56529">
    <property type="entry name" value="FAH"/>
    <property type="match status" value="1"/>
</dbReference>
<gene>
    <name evidence="3" type="primary">ycgM</name>
    <name evidence="3" type="ORF">NCTC13071_00922</name>
</gene>
<proteinExistence type="predicted"/>
<dbReference type="Proteomes" id="UP000274578">
    <property type="component" value="Chromosome 1"/>
</dbReference>
<dbReference type="GO" id="GO:0046872">
    <property type="term" value="F:metal ion binding"/>
    <property type="evidence" value="ECO:0007669"/>
    <property type="project" value="UniProtKB-KW"/>
</dbReference>
<feature type="domain" description="Fumarylacetoacetase-like C-terminal" evidence="2">
    <location>
        <begin position="2"/>
        <end position="194"/>
    </location>
</feature>
<evidence type="ECO:0000313" key="4">
    <source>
        <dbReference type="Proteomes" id="UP000274578"/>
    </source>
</evidence>
<dbReference type="RefSeq" id="WP_018919914.1">
    <property type="nucleotide sequence ID" value="NZ_LR134384.1"/>
</dbReference>
<evidence type="ECO:0000313" key="3">
    <source>
        <dbReference type="EMBL" id="VEH14936.1"/>
    </source>
</evidence>
<evidence type="ECO:0000259" key="2">
    <source>
        <dbReference type="Pfam" id="PF01557"/>
    </source>
</evidence>
<sequence>MKIFAVGMNYMQHNKTLPGSFSKSENPVIFTKCDTALLKDGKPFFIPDHLGSIEYETELVVRICKLGKTVPVRFASRYYDAVTVGIDFTARELQSRLREQGLPWDLCKGFDGAAALGTFVPLDKIKPVQNLRFHLDINGTTVQEGYSGDMLHQVDEIVSYISRYFTLRTGDLLYTGCPTGCGPVRINDHLEGYLEEQKVLEFNCK</sequence>
<dbReference type="InterPro" id="IPR036663">
    <property type="entry name" value="Fumarylacetoacetase_C_sf"/>
</dbReference>
<dbReference type="KEGG" id="poc:NCTC13071_00922"/>
<dbReference type="EMBL" id="LR134384">
    <property type="protein sequence ID" value="VEH14936.1"/>
    <property type="molecule type" value="Genomic_DNA"/>
</dbReference>